<name>A0ABY2UEV9_9GAMM</name>
<dbReference type="PANTHER" id="PTHR47506:SF3">
    <property type="entry name" value="HTH-TYPE TRANSCRIPTIONAL REGULATOR LMRA"/>
    <property type="match status" value="1"/>
</dbReference>
<keyword evidence="7" id="KW-1185">Reference proteome</keyword>
<dbReference type="SUPFAM" id="SSF48498">
    <property type="entry name" value="Tetracyclin repressor-like, C-terminal domain"/>
    <property type="match status" value="1"/>
</dbReference>
<protein>
    <submittedName>
        <fullName evidence="6">TetR/AcrR family transcriptional regulator</fullName>
    </submittedName>
</protein>
<evidence type="ECO:0000256" key="2">
    <source>
        <dbReference type="ARBA" id="ARBA00023125"/>
    </source>
</evidence>
<dbReference type="InterPro" id="IPR001647">
    <property type="entry name" value="HTH_TetR"/>
</dbReference>
<dbReference type="Proteomes" id="UP000306791">
    <property type="component" value="Unassembled WGS sequence"/>
</dbReference>
<sequence>MDKQDLLIRTAFRLFYSRGIHAVGINLVLAESGVAKKTLYHHFPSKEHLVEAAVRFRDRSYRKWLTSRLEQVPAGKPALLELFNALDDWFHSRVADIENFHGCFFINASAEFGAQDNIIHQACSEHKAAITALIREHVDKLSIPEKKKDEITRLIVLVKEGAISLAHVQGNLDAALQAKKIIEGVLSATQGQKKTSIEE</sequence>
<dbReference type="InterPro" id="IPR009057">
    <property type="entry name" value="Homeodomain-like_sf"/>
</dbReference>
<keyword evidence="2 4" id="KW-0238">DNA-binding</keyword>
<dbReference type="Pfam" id="PF21993">
    <property type="entry name" value="TetR_C_13_2"/>
    <property type="match status" value="1"/>
</dbReference>
<dbReference type="Pfam" id="PF00440">
    <property type="entry name" value="TetR_N"/>
    <property type="match status" value="1"/>
</dbReference>
<organism evidence="6 7">
    <name type="scientific">Microbulbifer harenosus</name>
    <dbReference type="NCBI Taxonomy" id="2576840"/>
    <lineage>
        <taxon>Bacteria</taxon>
        <taxon>Pseudomonadati</taxon>
        <taxon>Pseudomonadota</taxon>
        <taxon>Gammaproteobacteria</taxon>
        <taxon>Cellvibrionales</taxon>
        <taxon>Microbulbiferaceae</taxon>
        <taxon>Microbulbifer</taxon>
    </lineage>
</organism>
<feature type="domain" description="HTH tetR-type" evidence="5">
    <location>
        <begin position="1"/>
        <end position="61"/>
    </location>
</feature>
<comment type="caution">
    <text evidence="6">The sequence shown here is derived from an EMBL/GenBank/DDBJ whole genome shotgun (WGS) entry which is preliminary data.</text>
</comment>
<evidence type="ECO:0000313" key="7">
    <source>
        <dbReference type="Proteomes" id="UP000306791"/>
    </source>
</evidence>
<dbReference type="RefSeq" id="WP_138236839.1">
    <property type="nucleotide sequence ID" value="NZ_CP185860.1"/>
</dbReference>
<reference evidence="6 7" key="1">
    <citation type="submission" date="2019-05" db="EMBL/GenBank/DDBJ databases">
        <title>Microbulbifer harenosus sp. nov., an alginate-degrading bacterium isolated from coastal sand.</title>
        <authorList>
            <person name="Huang H."/>
            <person name="Mo K."/>
            <person name="Bao S."/>
        </authorList>
    </citation>
    <scope>NUCLEOTIDE SEQUENCE [LARGE SCALE GENOMIC DNA]</scope>
    <source>
        <strain evidence="6 7">HB161719</strain>
    </source>
</reference>
<dbReference type="Gene3D" id="1.10.357.10">
    <property type="entry name" value="Tetracycline Repressor, domain 2"/>
    <property type="match status" value="1"/>
</dbReference>
<accession>A0ABY2UEV9</accession>
<proteinExistence type="predicted"/>
<dbReference type="SUPFAM" id="SSF46689">
    <property type="entry name" value="Homeodomain-like"/>
    <property type="match status" value="1"/>
</dbReference>
<gene>
    <name evidence="6" type="ORF">FDY93_16395</name>
</gene>
<dbReference type="PROSITE" id="PS50977">
    <property type="entry name" value="HTH_TETR_2"/>
    <property type="match status" value="1"/>
</dbReference>
<feature type="DNA-binding region" description="H-T-H motif" evidence="4">
    <location>
        <begin position="24"/>
        <end position="43"/>
    </location>
</feature>
<dbReference type="PRINTS" id="PR00455">
    <property type="entry name" value="HTHTETR"/>
</dbReference>
<keyword evidence="3" id="KW-0804">Transcription</keyword>
<dbReference type="InterPro" id="IPR036271">
    <property type="entry name" value="Tet_transcr_reg_TetR-rel_C_sf"/>
</dbReference>
<evidence type="ECO:0000256" key="3">
    <source>
        <dbReference type="ARBA" id="ARBA00023163"/>
    </source>
</evidence>
<evidence type="ECO:0000259" key="5">
    <source>
        <dbReference type="PROSITE" id="PS50977"/>
    </source>
</evidence>
<evidence type="ECO:0000256" key="1">
    <source>
        <dbReference type="ARBA" id="ARBA00023015"/>
    </source>
</evidence>
<evidence type="ECO:0000313" key="6">
    <source>
        <dbReference type="EMBL" id="TLM75268.1"/>
    </source>
</evidence>
<dbReference type="EMBL" id="VANI01000018">
    <property type="protein sequence ID" value="TLM75268.1"/>
    <property type="molecule type" value="Genomic_DNA"/>
</dbReference>
<keyword evidence="1" id="KW-0805">Transcription regulation</keyword>
<evidence type="ECO:0000256" key="4">
    <source>
        <dbReference type="PROSITE-ProRule" id="PRU00335"/>
    </source>
</evidence>
<dbReference type="InterPro" id="IPR054156">
    <property type="entry name" value="YxaF_TetR_C"/>
</dbReference>
<dbReference type="PANTHER" id="PTHR47506">
    <property type="entry name" value="TRANSCRIPTIONAL REGULATORY PROTEIN"/>
    <property type="match status" value="1"/>
</dbReference>